<gene>
    <name evidence="1" type="ORF">GALL_540580</name>
</gene>
<proteinExistence type="predicted"/>
<name>A0A1J5P1D4_9ZZZZ</name>
<evidence type="ECO:0008006" key="2">
    <source>
        <dbReference type="Google" id="ProtNLM"/>
    </source>
</evidence>
<organism evidence="1">
    <name type="scientific">mine drainage metagenome</name>
    <dbReference type="NCBI Taxonomy" id="410659"/>
    <lineage>
        <taxon>unclassified sequences</taxon>
        <taxon>metagenomes</taxon>
        <taxon>ecological metagenomes</taxon>
    </lineage>
</organism>
<reference evidence="1" key="1">
    <citation type="submission" date="2016-10" db="EMBL/GenBank/DDBJ databases">
        <title>Sequence of Gallionella enrichment culture.</title>
        <authorList>
            <person name="Poehlein A."/>
            <person name="Muehling M."/>
            <person name="Daniel R."/>
        </authorList>
    </citation>
    <scope>NUCLEOTIDE SEQUENCE</scope>
</reference>
<dbReference type="AlphaFoldDB" id="A0A1J5P1D4"/>
<comment type="caution">
    <text evidence="1">The sequence shown here is derived from an EMBL/GenBank/DDBJ whole genome shotgun (WGS) entry which is preliminary data.</text>
</comment>
<protein>
    <recommendedName>
        <fullName evidence="2">PilZ domain-containing protein</fullName>
    </recommendedName>
</protein>
<sequence>MNPKLPAVACKLVDYSRGGACLEVFPMVALPDRIELIHGNVRKKSRIVWRRGIRIGVAF</sequence>
<accession>A0A1J5P1D4</accession>
<dbReference type="EMBL" id="MLJW01008156">
    <property type="protein sequence ID" value="OIQ64392.1"/>
    <property type="molecule type" value="Genomic_DNA"/>
</dbReference>
<evidence type="ECO:0000313" key="1">
    <source>
        <dbReference type="EMBL" id="OIQ64392.1"/>
    </source>
</evidence>